<evidence type="ECO:0000256" key="5">
    <source>
        <dbReference type="ARBA" id="ARBA00023098"/>
    </source>
</evidence>
<keyword evidence="1" id="KW-0444">Lipid biosynthesis</keyword>
<dbReference type="RefSeq" id="XP_041407542.1">
    <property type="nucleotide sequence ID" value="XM_041551608.1"/>
</dbReference>
<evidence type="ECO:0000313" key="10">
    <source>
        <dbReference type="Proteomes" id="UP000644660"/>
    </source>
</evidence>
<evidence type="ECO:0000256" key="7">
    <source>
        <dbReference type="ARBA" id="ARBA00023593"/>
    </source>
</evidence>
<dbReference type="GeneID" id="64858756"/>
<dbReference type="InterPro" id="IPR002347">
    <property type="entry name" value="SDR_fam"/>
</dbReference>
<evidence type="ECO:0000256" key="1">
    <source>
        <dbReference type="ARBA" id="ARBA00022516"/>
    </source>
</evidence>
<evidence type="ECO:0000256" key="6">
    <source>
        <dbReference type="ARBA" id="ARBA00023589"/>
    </source>
</evidence>
<evidence type="ECO:0000313" key="9">
    <source>
        <dbReference type="EMBL" id="CAB4255698.1"/>
    </source>
</evidence>
<dbReference type="GO" id="GO:0000253">
    <property type="term" value="F:3-beta-hydroxysteroid 3-dehydrogenase (NADP+) activity"/>
    <property type="evidence" value="ECO:0007669"/>
    <property type="project" value="UniProtKB-EC"/>
</dbReference>
<dbReference type="GO" id="GO:0005811">
    <property type="term" value="C:lipid droplet"/>
    <property type="evidence" value="ECO:0007669"/>
    <property type="project" value="TreeGrafter"/>
</dbReference>
<dbReference type="GO" id="GO:0005789">
    <property type="term" value="C:endoplasmic reticulum membrane"/>
    <property type="evidence" value="ECO:0007669"/>
    <property type="project" value="TreeGrafter"/>
</dbReference>
<protein>
    <recommendedName>
        <fullName evidence="8">3beta-hydroxysteroid 3-dehydrogenase</fullName>
        <ecNumber evidence="8">1.1.1.270</ecNumber>
    </recommendedName>
</protein>
<dbReference type="Gene3D" id="3.40.50.720">
    <property type="entry name" value="NAD(P)-binding Rossmann-like Domain"/>
    <property type="match status" value="1"/>
</dbReference>
<keyword evidence="5" id="KW-0443">Lipid metabolism</keyword>
<dbReference type="PANTHER" id="PTHR43647">
    <property type="entry name" value="DEHYDROGENASE"/>
    <property type="match status" value="1"/>
</dbReference>
<sequence>MSNEKVVLIIGANSTLGLNIAYRQIESQAPEDSLIFVLTSRSIERANEAGDSIKAFNDQREAVRKVTTVPLVLDLTNMKNVLETSVLLNKTYKAINYVYVNAALGVCSGINWFSAIQEVITSPVQAVTDPHYKIQKVGLMSKDDMGLVFEANVFGPYYLIRKILPILSPGKAVVVWISSIRSDPNYLPLDDLELIESPTPYEGSKRMIDVMHLATYKYLKSKSVYQYVVQPGIFVSQSFNVHLNIITYYLMMIMFYLARRWGSYWHTIDPYKAANSPVYVTTFRDRDFERQDIKYGSATYSDGVEHIKPEELDFTGKEKVAEFLLSKEKEWNIRLGDQDTS</sequence>
<comment type="caution">
    <text evidence="9">The sequence shown here is derived from an EMBL/GenBank/DDBJ whole genome shotgun (WGS) entry which is preliminary data.</text>
</comment>
<dbReference type="Pfam" id="PF00106">
    <property type="entry name" value="adh_short"/>
    <property type="match status" value="1"/>
</dbReference>
<comment type="similarity">
    <text evidence="7">Belongs to the short-chain dehydrogenases/reductases (SDR) family. ERG27 subfamily.</text>
</comment>
<dbReference type="EMBL" id="CAEFZW010000007">
    <property type="protein sequence ID" value="CAB4255698.1"/>
    <property type="molecule type" value="Genomic_DNA"/>
</dbReference>
<dbReference type="GO" id="GO:0005741">
    <property type="term" value="C:mitochondrial outer membrane"/>
    <property type="evidence" value="ECO:0007669"/>
    <property type="project" value="TreeGrafter"/>
</dbReference>
<keyword evidence="2" id="KW-0521">NADP</keyword>
<dbReference type="EC" id="1.1.1.270" evidence="8"/>
<organism evidence="9 10">
    <name type="scientific">Maudiozyma barnettii</name>
    <dbReference type="NCBI Taxonomy" id="61262"/>
    <lineage>
        <taxon>Eukaryota</taxon>
        <taxon>Fungi</taxon>
        <taxon>Dikarya</taxon>
        <taxon>Ascomycota</taxon>
        <taxon>Saccharomycotina</taxon>
        <taxon>Saccharomycetes</taxon>
        <taxon>Saccharomycetales</taxon>
        <taxon>Saccharomycetaceae</taxon>
        <taxon>Maudiozyma</taxon>
    </lineage>
</organism>
<dbReference type="InterPro" id="IPR051593">
    <property type="entry name" value="Ergosterol_Biosynth_ERG27"/>
</dbReference>
<dbReference type="GO" id="GO:0006696">
    <property type="term" value="P:ergosterol biosynthetic process"/>
    <property type="evidence" value="ECO:0007669"/>
    <property type="project" value="TreeGrafter"/>
</dbReference>
<keyword evidence="4" id="KW-0560">Oxidoreductase</keyword>
<evidence type="ECO:0000256" key="3">
    <source>
        <dbReference type="ARBA" id="ARBA00022955"/>
    </source>
</evidence>
<dbReference type="InterPro" id="IPR036291">
    <property type="entry name" value="NAD(P)-bd_dom_sf"/>
</dbReference>
<comment type="pathway">
    <text evidence="6">Steroid biosynthesis; zymosterol biosynthesis; zymosterol from lanosterol: step 5/6.</text>
</comment>
<dbReference type="SUPFAM" id="SSF51735">
    <property type="entry name" value="NAD(P)-binding Rossmann-fold domains"/>
    <property type="match status" value="1"/>
</dbReference>
<dbReference type="AlphaFoldDB" id="A0A8H2ZIA6"/>
<evidence type="ECO:0000256" key="2">
    <source>
        <dbReference type="ARBA" id="ARBA00022857"/>
    </source>
</evidence>
<evidence type="ECO:0000256" key="4">
    <source>
        <dbReference type="ARBA" id="ARBA00023002"/>
    </source>
</evidence>
<gene>
    <name evidence="9" type="ORF">KABA2_07S02464</name>
</gene>
<evidence type="ECO:0000256" key="8">
    <source>
        <dbReference type="ARBA" id="ARBA00023621"/>
    </source>
</evidence>
<reference evidence="9 10" key="1">
    <citation type="submission" date="2020-05" db="EMBL/GenBank/DDBJ databases">
        <authorList>
            <person name="Casaregola S."/>
            <person name="Devillers H."/>
            <person name="Grondin C."/>
        </authorList>
    </citation>
    <scope>NUCLEOTIDE SEQUENCE [LARGE SCALE GENOMIC DNA]</scope>
    <source>
        <strain evidence="9 10">CLIB 1767</strain>
    </source>
</reference>
<keyword evidence="3" id="KW-0752">Steroid biosynthesis</keyword>
<name>A0A8H2ZIA6_9SACH</name>
<proteinExistence type="inferred from homology"/>
<keyword evidence="10" id="KW-1185">Reference proteome</keyword>
<dbReference type="OrthoDB" id="9989144at2759"/>
<dbReference type="Proteomes" id="UP000644660">
    <property type="component" value="Unassembled WGS sequence"/>
</dbReference>
<accession>A0A8H2ZIA6</accession>
<dbReference type="PANTHER" id="PTHR43647:SF1">
    <property type="entry name" value="3-KETO-STEROID REDUCTASE ERG27"/>
    <property type="match status" value="1"/>
</dbReference>